<sequence>MSLPSRSGFKLVGQGSSTESLQDDYVQAYPSKLEPDGAADEKFRSAPAERPVKWRHPAFDIMRISCVLVHVALIAFLLVLVVYPFPPGQRLKGDTVFFPQFKVHAENSPDTQKNFLRRYTADLIVSNQKLISGTLVNGYCIILVLTTQKLALRRQLHINNSLTTKHDTVSARSGLGAALVTIFGWRQIGLRTSLTTTFVATAYLTGILFLQSLGYCRPEVQG</sequence>
<keyword evidence="2" id="KW-0472">Membrane</keyword>
<organism evidence="3 4">
    <name type="scientific">Dendrothele bispora (strain CBS 962.96)</name>
    <dbReference type="NCBI Taxonomy" id="1314807"/>
    <lineage>
        <taxon>Eukaryota</taxon>
        <taxon>Fungi</taxon>
        <taxon>Dikarya</taxon>
        <taxon>Basidiomycota</taxon>
        <taxon>Agaricomycotina</taxon>
        <taxon>Agaricomycetes</taxon>
        <taxon>Agaricomycetidae</taxon>
        <taxon>Agaricales</taxon>
        <taxon>Agaricales incertae sedis</taxon>
        <taxon>Dendrothele</taxon>
    </lineage>
</organism>
<protein>
    <submittedName>
        <fullName evidence="3">Uncharacterized protein</fullName>
    </submittedName>
</protein>
<feature type="region of interest" description="Disordered" evidence="1">
    <location>
        <begin position="1"/>
        <end position="22"/>
    </location>
</feature>
<evidence type="ECO:0000313" key="3">
    <source>
        <dbReference type="EMBL" id="THV08188.1"/>
    </source>
</evidence>
<keyword evidence="4" id="KW-1185">Reference proteome</keyword>
<dbReference type="AlphaFoldDB" id="A0A4S8MXS0"/>
<evidence type="ECO:0000256" key="2">
    <source>
        <dbReference type="SAM" id="Phobius"/>
    </source>
</evidence>
<feature type="transmembrane region" description="Helical" evidence="2">
    <location>
        <begin position="194"/>
        <end position="216"/>
    </location>
</feature>
<evidence type="ECO:0000313" key="4">
    <source>
        <dbReference type="Proteomes" id="UP000297245"/>
    </source>
</evidence>
<keyword evidence="2" id="KW-1133">Transmembrane helix</keyword>
<name>A0A4S8MXS0_DENBC</name>
<feature type="transmembrane region" description="Helical" evidence="2">
    <location>
        <begin position="169"/>
        <end position="188"/>
    </location>
</feature>
<gene>
    <name evidence="3" type="ORF">K435DRAFT_771755</name>
</gene>
<feature type="transmembrane region" description="Helical" evidence="2">
    <location>
        <begin position="64"/>
        <end position="85"/>
    </location>
</feature>
<accession>A0A4S8MXS0</accession>
<feature type="transmembrane region" description="Helical" evidence="2">
    <location>
        <begin position="130"/>
        <end position="148"/>
    </location>
</feature>
<reference evidence="3 4" key="1">
    <citation type="journal article" date="2019" name="Nat. Ecol. Evol.">
        <title>Megaphylogeny resolves global patterns of mushroom evolution.</title>
        <authorList>
            <person name="Varga T."/>
            <person name="Krizsan K."/>
            <person name="Foldi C."/>
            <person name="Dima B."/>
            <person name="Sanchez-Garcia M."/>
            <person name="Sanchez-Ramirez S."/>
            <person name="Szollosi G.J."/>
            <person name="Szarkandi J.G."/>
            <person name="Papp V."/>
            <person name="Albert L."/>
            <person name="Andreopoulos W."/>
            <person name="Angelini C."/>
            <person name="Antonin V."/>
            <person name="Barry K.W."/>
            <person name="Bougher N.L."/>
            <person name="Buchanan P."/>
            <person name="Buyck B."/>
            <person name="Bense V."/>
            <person name="Catcheside P."/>
            <person name="Chovatia M."/>
            <person name="Cooper J."/>
            <person name="Damon W."/>
            <person name="Desjardin D."/>
            <person name="Finy P."/>
            <person name="Geml J."/>
            <person name="Haridas S."/>
            <person name="Hughes K."/>
            <person name="Justo A."/>
            <person name="Karasinski D."/>
            <person name="Kautmanova I."/>
            <person name="Kiss B."/>
            <person name="Kocsube S."/>
            <person name="Kotiranta H."/>
            <person name="LaButti K.M."/>
            <person name="Lechner B.E."/>
            <person name="Liimatainen K."/>
            <person name="Lipzen A."/>
            <person name="Lukacs Z."/>
            <person name="Mihaltcheva S."/>
            <person name="Morgado L.N."/>
            <person name="Niskanen T."/>
            <person name="Noordeloos M.E."/>
            <person name="Ohm R.A."/>
            <person name="Ortiz-Santana B."/>
            <person name="Ovrebo C."/>
            <person name="Racz N."/>
            <person name="Riley R."/>
            <person name="Savchenko A."/>
            <person name="Shiryaev A."/>
            <person name="Soop K."/>
            <person name="Spirin V."/>
            <person name="Szebenyi C."/>
            <person name="Tomsovsky M."/>
            <person name="Tulloss R.E."/>
            <person name="Uehling J."/>
            <person name="Grigoriev I.V."/>
            <person name="Vagvolgyi C."/>
            <person name="Papp T."/>
            <person name="Martin F.M."/>
            <person name="Miettinen O."/>
            <person name="Hibbett D.S."/>
            <person name="Nagy L.G."/>
        </authorList>
    </citation>
    <scope>NUCLEOTIDE SEQUENCE [LARGE SCALE GENOMIC DNA]</scope>
    <source>
        <strain evidence="3 4">CBS 962.96</strain>
    </source>
</reference>
<dbReference type="EMBL" id="ML179035">
    <property type="protein sequence ID" value="THV08188.1"/>
    <property type="molecule type" value="Genomic_DNA"/>
</dbReference>
<keyword evidence="2" id="KW-0812">Transmembrane</keyword>
<evidence type="ECO:0000256" key="1">
    <source>
        <dbReference type="SAM" id="MobiDB-lite"/>
    </source>
</evidence>
<dbReference type="OrthoDB" id="2644397at2759"/>
<dbReference type="Proteomes" id="UP000297245">
    <property type="component" value="Unassembled WGS sequence"/>
</dbReference>
<proteinExistence type="predicted"/>